<name>A0A3G8ZY06_9ACTN</name>
<evidence type="ECO:0000313" key="2">
    <source>
        <dbReference type="EMBL" id="AZI58896.1"/>
    </source>
</evidence>
<reference evidence="2 3" key="2">
    <citation type="submission" date="2018-12" db="EMBL/GenBank/DDBJ databases">
        <title>Nakamurella antarcticus sp. nov., isolated from Antarctica South Shetland Islands soil.</title>
        <authorList>
            <person name="Peng F."/>
        </authorList>
    </citation>
    <scope>NUCLEOTIDE SEQUENCE [LARGE SCALE GENOMIC DNA]</scope>
    <source>
        <strain evidence="2 3">S14-144</strain>
    </source>
</reference>
<dbReference type="AlphaFoldDB" id="A0A3G8ZY06"/>
<dbReference type="OrthoDB" id="3358527at2"/>
<sequence length="387" mass="40770">MTMQPFSNAPGDPILRVAAQLEYPDGSTRTITASSEDAAAVEDAAAFVGRMDGTSFSYAEAIQHTCRVQAGMDHVQALVIEGFTGRIWIALGLGTWDAWADKFFGNRPMLAFSREQRPALVASLSDAGLSTRAIGAALGVGQRTVVRDISSAESNDSGESAVQGVERRDKVAGVDGKDYTRPTPKVPMCEVCGERNEDCMGGDGCSEWQKYLTGERKRVPPGPPMPPLPRNPPYVPPALGHDTIFSNGQGFSSTADSPDVESERDVEADEFVDGLLCSAVNPEDAEVETEQLAEVLAKIVRVRTALVDGISGIGPAAQEVRSIRRLMGAIAASGMAFPTTAKVSLAELDAAASAAVTEITAMRASVAGAMLLTRGGVIMNAEQITGH</sequence>
<organism evidence="2 3">
    <name type="scientific">Nakamurella antarctica</name>
    <dbReference type="NCBI Taxonomy" id="1902245"/>
    <lineage>
        <taxon>Bacteria</taxon>
        <taxon>Bacillati</taxon>
        <taxon>Actinomycetota</taxon>
        <taxon>Actinomycetes</taxon>
        <taxon>Nakamurellales</taxon>
        <taxon>Nakamurellaceae</taxon>
        <taxon>Nakamurella</taxon>
    </lineage>
</organism>
<dbReference type="RefSeq" id="WP_124799800.1">
    <property type="nucleotide sequence ID" value="NZ_CP034170.1"/>
</dbReference>
<accession>A0A3G8ZY06</accession>
<proteinExistence type="predicted"/>
<gene>
    <name evidence="2" type="ORF">EH165_12840</name>
</gene>
<dbReference type="EMBL" id="CP034170">
    <property type="protein sequence ID" value="AZI58896.1"/>
    <property type="molecule type" value="Genomic_DNA"/>
</dbReference>
<feature type="compositionally biased region" description="Pro residues" evidence="1">
    <location>
        <begin position="220"/>
        <end position="236"/>
    </location>
</feature>
<reference evidence="2 3" key="1">
    <citation type="submission" date="2018-11" db="EMBL/GenBank/DDBJ databases">
        <authorList>
            <person name="Da X."/>
        </authorList>
    </citation>
    <scope>NUCLEOTIDE SEQUENCE [LARGE SCALE GENOMIC DNA]</scope>
    <source>
        <strain evidence="2 3">S14-144</strain>
    </source>
</reference>
<keyword evidence="3" id="KW-1185">Reference proteome</keyword>
<evidence type="ECO:0000313" key="3">
    <source>
        <dbReference type="Proteomes" id="UP000268084"/>
    </source>
</evidence>
<feature type="region of interest" description="Disordered" evidence="1">
    <location>
        <begin position="215"/>
        <end position="266"/>
    </location>
</feature>
<protein>
    <submittedName>
        <fullName evidence="2">Uncharacterized protein</fullName>
    </submittedName>
</protein>
<evidence type="ECO:0000256" key="1">
    <source>
        <dbReference type="SAM" id="MobiDB-lite"/>
    </source>
</evidence>
<dbReference type="KEGG" id="nak:EH165_12840"/>
<dbReference type="Proteomes" id="UP000268084">
    <property type="component" value="Chromosome"/>
</dbReference>
<feature type="compositionally biased region" description="Polar residues" evidence="1">
    <location>
        <begin position="244"/>
        <end position="256"/>
    </location>
</feature>